<evidence type="ECO:0008006" key="4">
    <source>
        <dbReference type="Google" id="ProtNLM"/>
    </source>
</evidence>
<keyword evidence="3" id="KW-1185">Reference proteome</keyword>
<keyword evidence="1" id="KW-0472">Membrane</keyword>
<dbReference type="EMBL" id="CP073581">
    <property type="protein sequence ID" value="QUJ77286.1"/>
    <property type="molecule type" value="Genomic_DNA"/>
</dbReference>
<dbReference type="RefSeq" id="WP_212705482.1">
    <property type="nucleotide sequence ID" value="NZ_CP073581.1"/>
</dbReference>
<sequence>MSDTDGFIDEVNDELRRDRMMGTLKRYGWIAVAVVVLIVGGAAFSEFRKAQARAEAEALGDGITAALATEDAAAQLATLEADDPTARAVLDLLTASEHLAAEDRAAAVETLNAVAVNGDAPQIYRQIAQFKALTLQADTLPADARAQGFEALAAAGGTLRLLAQEQIALIAIEEDDTATAIERYQALLTDAEVTPDLQQRALQVIVALGGEPDLGGAPTLDDTAPLDTE</sequence>
<protein>
    <recommendedName>
        <fullName evidence="4">Tetratricopeptide repeat-like domain-containing protein</fullName>
    </recommendedName>
</protein>
<evidence type="ECO:0000313" key="3">
    <source>
        <dbReference type="Proteomes" id="UP000683291"/>
    </source>
</evidence>
<accession>A0A975PNB2</accession>
<name>A0A975PNB2_9RHOB</name>
<gene>
    <name evidence="2" type="ORF">KDD17_04530</name>
</gene>
<proteinExistence type="predicted"/>
<evidence type="ECO:0000256" key="1">
    <source>
        <dbReference type="SAM" id="Phobius"/>
    </source>
</evidence>
<keyword evidence="1" id="KW-1133">Transmembrane helix</keyword>
<dbReference type="Proteomes" id="UP000683291">
    <property type="component" value="Chromosome 1"/>
</dbReference>
<keyword evidence="1" id="KW-0812">Transmembrane</keyword>
<evidence type="ECO:0000313" key="2">
    <source>
        <dbReference type="EMBL" id="QUJ77286.1"/>
    </source>
</evidence>
<dbReference type="KEGG" id="sual:KDD17_04530"/>
<feature type="transmembrane region" description="Helical" evidence="1">
    <location>
        <begin position="27"/>
        <end position="44"/>
    </location>
</feature>
<reference evidence="2" key="1">
    <citation type="submission" date="2021-04" db="EMBL/GenBank/DDBJ databases">
        <title>Complete genome sequence for Sulfitobacter sp. strain JK7-1.</title>
        <authorList>
            <person name="Park S.-J."/>
        </authorList>
    </citation>
    <scope>NUCLEOTIDE SEQUENCE</scope>
    <source>
        <strain evidence="2">JK7-1</strain>
    </source>
</reference>
<dbReference type="AlphaFoldDB" id="A0A975PNB2"/>
<organism evidence="2 3">
    <name type="scientific">Sulfitobacter albidus</name>
    <dbReference type="NCBI Taxonomy" id="2829501"/>
    <lineage>
        <taxon>Bacteria</taxon>
        <taxon>Pseudomonadati</taxon>
        <taxon>Pseudomonadota</taxon>
        <taxon>Alphaproteobacteria</taxon>
        <taxon>Rhodobacterales</taxon>
        <taxon>Roseobacteraceae</taxon>
        <taxon>Sulfitobacter</taxon>
    </lineage>
</organism>